<evidence type="ECO:0000256" key="1">
    <source>
        <dbReference type="SAM" id="MobiDB-lite"/>
    </source>
</evidence>
<reference evidence="2 3" key="1">
    <citation type="submission" date="2013-09" db="EMBL/GenBank/DDBJ databases">
        <title>Corchorus capsularis genome sequencing.</title>
        <authorList>
            <person name="Alam M."/>
            <person name="Haque M.S."/>
            <person name="Islam M.S."/>
            <person name="Emdad E.M."/>
            <person name="Islam M.M."/>
            <person name="Ahmed B."/>
            <person name="Halim A."/>
            <person name="Hossen Q.M.M."/>
            <person name="Hossain M.Z."/>
            <person name="Ahmed R."/>
            <person name="Khan M.M."/>
            <person name="Islam R."/>
            <person name="Rashid M.M."/>
            <person name="Khan S.A."/>
            <person name="Rahman M.S."/>
            <person name="Alam M."/>
        </authorList>
    </citation>
    <scope>NUCLEOTIDE SEQUENCE [LARGE SCALE GENOMIC DNA]</scope>
    <source>
        <strain evidence="3">cv. CVL-1</strain>
        <tissue evidence="2">Whole seedling</tissue>
    </source>
</reference>
<dbReference type="AlphaFoldDB" id="A0A1R3IGM8"/>
<feature type="non-terminal residue" evidence="2">
    <location>
        <position position="1"/>
    </location>
</feature>
<comment type="caution">
    <text evidence="2">The sequence shown here is derived from an EMBL/GenBank/DDBJ whole genome shotgun (WGS) entry which is preliminary data.</text>
</comment>
<dbReference type="Proteomes" id="UP000188268">
    <property type="component" value="Unassembled WGS sequence"/>
</dbReference>
<accession>A0A1R3IGM8</accession>
<dbReference type="EMBL" id="AWWV01010097">
    <property type="protein sequence ID" value="OMO81723.1"/>
    <property type="molecule type" value="Genomic_DNA"/>
</dbReference>
<organism evidence="2 3">
    <name type="scientific">Corchorus capsularis</name>
    <name type="common">Jute</name>
    <dbReference type="NCBI Taxonomy" id="210143"/>
    <lineage>
        <taxon>Eukaryota</taxon>
        <taxon>Viridiplantae</taxon>
        <taxon>Streptophyta</taxon>
        <taxon>Embryophyta</taxon>
        <taxon>Tracheophyta</taxon>
        <taxon>Spermatophyta</taxon>
        <taxon>Magnoliopsida</taxon>
        <taxon>eudicotyledons</taxon>
        <taxon>Gunneridae</taxon>
        <taxon>Pentapetalae</taxon>
        <taxon>rosids</taxon>
        <taxon>malvids</taxon>
        <taxon>Malvales</taxon>
        <taxon>Malvaceae</taxon>
        <taxon>Grewioideae</taxon>
        <taxon>Apeibeae</taxon>
        <taxon>Corchorus</taxon>
    </lineage>
</organism>
<evidence type="ECO:0000313" key="3">
    <source>
        <dbReference type="Proteomes" id="UP000188268"/>
    </source>
</evidence>
<keyword evidence="3" id="KW-1185">Reference proteome</keyword>
<feature type="compositionally biased region" description="Polar residues" evidence="1">
    <location>
        <begin position="67"/>
        <end position="80"/>
    </location>
</feature>
<feature type="compositionally biased region" description="Basic and acidic residues" evidence="1">
    <location>
        <begin position="103"/>
        <end position="125"/>
    </location>
</feature>
<feature type="region of interest" description="Disordered" evidence="1">
    <location>
        <begin position="67"/>
        <end position="143"/>
    </location>
</feature>
<feature type="compositionally biased region" description="Basic residues" evidence="1">
    <location>
        <begin position="93"/>
        <end position="102"/>
    </location>
</feature>
<proteinExistence type="predicted"/>
<evidence type="ECO:0000313" key="2">
    <source>
        <dbReference type="EMBL" id="OMO81723.1"/>
    </source>
</evidence>
<name>A0A1R3IGM8_COCAP</name>
<sequence>TDPKRTKSTFGGFRRFLWKSGRCLVLRISMSVSALKACFHGYFYNFKGPTFTPEPSDERFIYQLQHKTQNKTQAKNSMIPETNKAKDPNPRFKSSRGSKPSKLRREMKSQSEKSESEAQREKRESTMQQNRTEAGLQAALLMK</sequence>
<dbReference type="Gramene" id="OMO81723">
    <property type="protein sequence ID" value="OMO81723"/>
    <property type="gene ID" value="CCACVL1_12263"/>
</dbReference>
<gene>
    <name evidence="2" type="ORF">CCACVL1_12263</name>
</gene>
<protein>
    <submittedName>
        <fullName evidence="2">Auxin efflux carrier component 4</fullName>
    </submittedName>
</protein>